<dbReference type="AlphaFoldDB" id="A0A2H3E804"/>
<evidence type="ECO:0000256" key="2">
    <source>
        <dbReference type="ARBA" id="ARBA00023242"/>
    </source>
</evidence>
<dbReference type="GO" id="GO:0005634">
    <property type="term" value="C:nucleus"/>
    <property type="evidence" value="ECO:0007669"/>
    <property type="project" value="UniProtKB-SubCell"/>
</dbReference>
<keyword evidence="6" id="KW-1185">Reference proteome</keyword>
<name>A0A2H3E804_ARMGA</name>
<dbReference type="OrthoDB" id="10265969at2759"/>
<feature type="region of interest" description="Disordered" evidence="3">
    <location>
        <begin position="1"/>
        <end position="29"/>
    </location>
</feature>
<evidence type="ECO:0000256" key="1">
    <source>
        <dbReference type="ARBA" id="ARBA00004123"/>
    </source>
</evidence>
<evidence type="ECO:0000256" key="3">
    <source>
        <dbReference type="SAM" id="MobiDB-lite"/>
    </source>
</evidence>
<comment type="subcellular location">
    <subcellularLocation>
        <location evidence="1">Nucleus</location>
    </subcellularLocation>
</comment>
<keyword evidence="2" id="KW-0539">Nucleus</keyword>
<sequence length="148" mass="17162">MPTQATGLGGPLRKSCTDKGSRVRPVRTDTEARRPLNFTDILNYMDAFKVQFQDKPEVYNGFFLAIMGDFKNQMCVVTVALVIMAFSLFSFPQHRYCWRHPTDIAAIPRGTWARQSIQHVPPSWASHRHISEYNHYHYPAGNDNRKYR</sequence>
<accession>A0A2H3E804</accession>
<evidence type="ECO:0000256" key="4">
    <source>
        <dbReference type="SAM" id="Phobius"/>
    </source>
</evidence>
<evidence type="ECO:0000313" key="5">
    <source>
        <dbReference type="EMBL" id="PBL03566.1"/>
    </source>
</evidence>
<dbReference type="EMBL" id="KZ293644">
    <property type="protein sequence ID" value="PBL03566.1"/>
    <property type="molecule type" value="Genomic_DNA"/>
</dbReference>
<dbReference type="SUPFAM" id="SSF47762">
    <property type="entry name" value="PAH2 domain"/>
    <property type="match status" value="1"/>
</dbReference>
<dbReference type="InParanoid" id="A0A2H3E804"/>
<dbReference type="Gene3D" id="1.20.1160.11">
    <property type="entry name" value="Paired amphipathic helix"/>
    <property type="match status" value="1"/>
</dbReference>
<feature type="compositionally biased region" description="Basic and acidic residues" evidence="3">
    <location>
        <begin position="15"/>
        <end position="29"/>
    </location>
</feature>
<protein>
    <submittedName>
        <fullName evidence="5">Uncharacterized protein</fullName>
    </submittedName>
</protein>
<keyword evidence="4" id="KW-1133">Transmembrane helix</keyword>
<dbReference type="Proteomes" id="UP000217790">
    <property type="component" value="Unassembled WGS sequence"/>
</dbReference>
<gene>
    <name evidence="5" type="ORF">ARMGADRAFT_21803</name>
</gene>
<dbReference type="GO" id="GO:0006355">
    <property type="term" value="P:regulation of DNA-templated transcription"/>
    <property type="evidence" value="ECO:0007669"/>
    <property type="project" value="InterPro"/>
</dbReference>
<proteinExistence type="predicted"/>
<feature type="transmembrane region" description="Helical" evidence="4">
    <location>
        <begin position="70"/>
        <end position="91"/>
    </location>
</feature>
<evidence type="ECO:0000313" key="6">
    <source>
        <dbReference type="Proteomes" id="UP000217790"/>
    </source>
</evidence>
<organism evidence="5 6">
    <name type="scientific">Armillaria gallica</name>
    <name type="common">Bulbous honey fungus</name>
    <name type="synonym">Armillaria bulbosa</name>
    <dbReference type="NCBI Taxonomy" id="47427"/>
    <lineage>
        <taxon>Eukaryota</taxon>
        <taxon>Fungi</taxon>
        <taxon>Dikarya</taxon>
        <taxon>Basidiomycota</taxon>
        <taxon>Agaricomycotina</taxon>
        <taxon>Agaricomycetes</taxon>
        <taxon>Agaricomycetidae</taxon>
        <taxon>Agaricales</taxon>
        <taxon>Marasmiineae</taxon>
        <taxon>Physalacriaceae</taxon>
        <taxon>Armillaria</taxon>
    </lineage>
</organism>
<keyword evidence="4" id="KW-0812">Transmembrane</keyword>
<keyword evidence="4" id="KW-0472">Membrane</keyword>
<dbReference type="InterPro" id="IPR036600">
    <property type="entry name" value="PAH_sf"/>
</dbReference>
<reference evidence="6" key="1">
    <citation type="journal article" date="2017" name="Nat. Ecol. Evol.">
        <title>Genome expansion and lineage-specific genetic innovations in the forest pathogenic fungi Armillaria.</title>
        <authorList>
            <person name="Sipos G."/>
            <person name="Prasanna A.N."/>
            <person name="Walter M.C."/>
            <person name="O'Connor E."/>
            <person name="Balint B."/>
            <person name="Krizsan K."/>
            <person name="Kiss B."/>
            <person name="Hess J."/>
            <person name="Varga T."/>
            <person name="Slot J."/>
            <person name="Riley R."/>
            <person name="Boka B."/>
            <person name="Rigling D."/>
            <person name="Barry K."/>
            <person name="Lee J."/>
            <person name="Mihaltcheva S."/>
            <person name="LaButti K."/>
            <person name="Lipzen A."/>
            <person name="Waldron R."/>
            <person name="Moloney N.M."/>
            <person name="Sperisen C."/>
            <person name="Kredics L."/>
            <person name="Vagvoelgyi C."/>
            <person name="Patrignani A."/>
            <person name="Fitzpatrick D."/>
            <person name="Nagy I."/>
            <person name="Doyle S."/>
            <person name="Anderson J.B."/>
            <person name="Grigoriev I.V."/>
            <person name="Gueldener U."/>
            <person name="Muensterkoetter M."/>
            <person name="Nagy L.G."/>
        </authorList>
    </citation>
    <scope>NUCLEOTIDE SEQUENCE [LARGE SCALE GENOMIC DNA]</scope>
    <source>
        <strain evidence="6">Ar21-2</strain>
    </source>
</reference>